<evidence type="ECO:0000313" key="1">
    <source>
        <dbReference type="EMBL" id="KAE9585358.1"/>
    </source>
</evidence>
<comment type="caution">
    <text evidence="1">The sequence shown here is derived from an EMBL/GenBank/DDBJ whole genome shotgun (WGS) entry which is preliminary data.</text>
</comment>
<name>A0A6A4NFB2_LUPAL</name>
<protein>
    <submittedName>
        <fullName evidence="1">Uncharacterized protein</fullName>
    </submittedName>
</protein>
<organism evidence="1 2">
    <name type="scientific">Lupinus albus</name>
    <name type="common">White lupine</name>
    <name type="synonym">Lupinus termis</name>
    <dbReference type="NCBI Taxonomy" id="3870"/>
    <lineage>
        <taxon>Eukaryota</taxon>
        <taxon>Viridiplantae</taxon>
        <taxon>Streptophyta</taxon>
        <taxon>Embryophyta</taxon>
        <taxon>Tracheophyta</taxon>
        <taxon>Spermatophyta</taxon>
        <taxon>Magnoliopsida</taxon>
        <taxon>eudicotyledons</taxon>
        <taxon>Gunneridae</taxon>
        <taxon>Pentapetalae</taxon>
        <taxon>rosids</taxon>
        <taxon>fabids</taxon>
        <taxon>Fabales</taxon>
        <taxon>Fabaceae</taxon>
        <taxon>Papilionoideae</taxon>
        <taxon>50 kb inversion clade</taxon>
        <taxon>genistoids sensu lato</taxon>
        <taxon>core genistoids</taxon>
        <taxon>Genisteae</taxon>
        <taxon>Lupinus</taxon>
    </lineage>
</organism>
<proteinExistence type="predicted"/>
<reference evidence="2" key="1">
    <citation type="journal article" date="2020" name="Nat. Commun.">
        <title>Genome sequence of the cluster root forming white lupin.</title>
        <authorList>
            <person name="Hufnagel B."/>
            <person name="Marques A."/>
            <person name="Soriano A."/>
            <person name="Marques L."/>
            <person name="Divol F."/>
            <person name="Doumas P."/>
            <person name="Sallet E."/>
            <person name="Mancinotti D."/>
            <person name="Carrere S."/>
            <person name="Marande W."/>
            <person name="Arribat S."/>
            <person name="Keller J."/>
            <person name="Huneau C."/>
            <person name="Blein T."/>
            <person name="Aime D."/>
            <person name="Laguerre M."/>
            <person name="Taylor J."/>
            <person name="Schubert V."/>
            <person name="Nelson M."/>
            <person name="Geu-Flores F."/>
            <person name="Crespi M."/>
            <person name="Gallardo-Guerrero K."/>
            <person name="Delaux P.-M."/>
            <person name="Salse J."/>
            <person name="Berges H."/>
            <person name="Guyot R."/>
            <person name="Gouzy J."/>
            <person name="Peret B."/>
        </authorList>
    </citation>
    <scope>NUCLEOTIDE SEQUENCE [LARGE SCALE GENOMIC DNA]</scope>
    <source>
        <strain evidence="2">cv. Amiga</strain>
    </source>
</reference>
<dbReference type="AlphaFoldDB" id="A0A6A4NFB2"/>
<accession>A0A6A4NFB2</accession>
<evidence type="ECO:0000313" key="2">
    <source>
        <dbReference type="Proteomes" id="UP000447434"/>
    </source>
</evidence>
<gene>
    <name evidence="1" type="ORF">Lalb_Chr25g0288091</name>
</gene>
<dbReference type="EMBL" id="WOCE01000025">
    <property type="protein sequence ID" value="KAE9585358.1"/>
    <property type="molecule type" value="Genomic_DNA"/>
</dbReference>
<dbReference type="Proteomes" id="UP000447434">
    <property type="component" value="Chromosome 25"/>
</dbReference>
<sequence length="63" mass="7279">MYTCKYSVWDFGVSEMLGGFLLLMEDLACRSNPLVLFCNYTVFKGDHVRDHLSKDLMSHCVQI</sequence>
<keyword evidence="2" id="KW-1185">Reference proteome</keyword>